<evidence type="ECO:0000256" key="3">
    <source>
        <dbReference type="ARBA" id="ARBA00008695"/>
    </source>
</evidence>
<comment type="subcellular location">
    <subcellularLocation>
        <location evidence="1">Endoplasmic reticulum membrane</location>
        <topology evidence="1">Multi-pass membrane protein</topology>
    </subcellularLocation>
</comment>
<dbReference type="CDD" id="cd16023">
    <property type="entry name" value="GPI_EPT_3"/>
    <property type="match status" value="1"/>
</dbReference>
<comment type="pathway">
    <text evidence="2">Glycolipid biosynthesis; glycosylphosphatidylinositol-anchor biosynthesis.</text>
</comment>
<dbReference type="OrthoDB" id="272139at2759"/>
<comment type="caution">
    <text evidence="12">The sequence shown here is derived from an EMBL/GenBank/DDBJ whole genome shotgun (WGS) entry which is preliminary data.</text>
</comment>
<evidence type="ECO:0008006" key="14">
    <source>
        <dbReference type="Google" id="ProtNLM"/>
    </source>
</evidence>
<feature type="transmembrane region" description="Helical" evidence="11">
    <location>
        <begin position="563"/>
        <end position="585"/>
    </location>
</feature>
<keyword evidence="5" id="KW-0808">Transferase</keyword>
<feature type="transmembrane region" description="Helical" evidence="11">
    <location>
        <begin position="657"/>
        <end position="676"/>
    </location>
</feature>
<feature type="transmembrane region" description="Helical" evidence="11">
    <location>
        <begin position="881"/>
        <end position="905"/>
    </location>
</feature>
<evidence type="ECO:0000256" key="1">
    <source>
        <dbReference type="ARBA" id="ARBA00004477"/>
    </source>
</evidence>
<feature type="transmembrane region" description="Helical" evidence="11">
    <location>
        <begin position="911"/>
        <end position="939"/>
    </location>
</feature>
<dbReference type="UniPathway" id="UPA00196"/>
<evidence type="ECO:0000256" key="6">
    <source>
        <dbReference type="ARBA" id="ARBA00022692"/>
    </source>
</evidence>
<proteinExistence type="inferred from homology"/>
<accession>A0A8K1CJ07</accession>
<evidence type="ECO:0000256" key="8">
    <source>
        <dbReference type="ARBA" id="ARBA00022989"/>
    </source>
</evidence>
<feature type="transmembrane region" description="Helical" evidence="11">
    <location>
        <begin position="750"/>
        <end position="766"/>
    </location>
</feature>
<feature type="transmembrane region" description="Helical" evidence="11">
    <location>
        <begin position="499"/>
        <end position="518"/>
    </location>
</feature>
<evidence type="ECO:0000313" key="12">
    <source>
        <dbReference type="EMBL" id="TMW63072.1"/>
    </source>
</evidence>
<evidence type="ECO:0000256" key="9">
    <source>
        <dbReference type="ARBA" id="ARBA00023136"/>
    </source>
</evidence>
<evidence type="ECO:0000256" key="11">
    <source>
        <dbReference type="SAM" id="Phobius"/>
    </source>
</evidence>
<dbReference type="GO" id="GO:0005789">
    <property type="term" value="C:endoplasmic reticulum membrane"/>
    <property type="evidence" value="ECO:0007669"/>
    <property type="project" value="UniProtKB-SubCell"/>
</dbReference>
<feature type="transmembrane region" description="Helical" evidence="11">
    <location>
        <begin position="839"/>
        <end position="861"/>
    </location>
</feature>
<feature type="transmembrane region" description="Helical" evidence="11">
    <location>
        <begin position="625"/>
        <end position="645"/>
    </location>
</feature>
<name>A0A8K1CJ07_PYTOL</name>
<evidence type="ECO:0000256" key="10">
    <source>
        <dbReference type="ARBA" id="ARBA00023180"/>
    </source>
</evidence>
<keyword evidence="10" id="KW-0325">Glycoprotein</keyword>
<keyword evidence="8 11" id="KW-1133">Transmembrane helix</keyword>
<keyword evidence="7" id="KW-0256">Endoplasmic reticulum</keyword>
<keyword evidence="4" id="KW-0337">GPI-anchor biosynthesis</keyword>
<keyword evidence="13" id="KW-1185">Reference proteome</keyword>
<evidence type="ECO:0000256" key="4">
    <source>
        <dbReference type="ARBA" id="ARBA00022502"/>
    </source>
</evidence>
<feature type="transmembrane region" description="Helical" evidence="11">
    <location>
        <begin position="683"/>
        <end position="703"/>
    </location>
</feature>
<feature type="transmembrane region" description="Helical" evidence="11">
    <location>
        <begin position="12"/>
        <end position="34"/>
    </location>
</feature>
<dbReference type="InterPro" id="IPR037675">
    <property type="entry name" value="PIG-O_N"/>
</dbReference>
<dbReference type="GO" id="GO:0051377">
    <property type="term" value="F:mannose-ethanolamine phosphotransferase activity"/>
    <property type="evidence" value="ECO:0007669"/>
    <property type="project" value="InterPro"/>
</dbReference>
<dbReference type="InterPro" id="IPR017850">
    <property type="entry name" value="Alkaline_phosphatase_core_sf"/>
</dbReference>
<organism evidence="12 13">
    <name type="scientific">Pythium oligandrum</name>
    <name type="common">Mycoparasitic fungus</name>
    <dbReference type="NCBI Taxonomy" id="41045"/>
    <lineage>
        <taxon>Eukaryota</taxon>
        <taxon>Sar</taxon>
        <taxon>Stramenopiles</taxon>
        <taxon>Oomycota</taxon>
        <taxon>Peronosporomycetes</taxon>
        <taxon>Pythiales</taxon>
        <taxon>Pythiaceae</taxon>
        <taxon>Pythium</taxon>
    </lineage>
</organism>
<dbReference type="InterPro" id="IPR002591">
    <property type="entry name" value="Phosphodiest/P_Trfase"/>
</dbReference>
<evidence type="ECO:0000256" key="2">
    <source>
        <dbReference type="ARBA" id="ARBA00004687"/>
    </source>
</evidence>
<dbReference type="SUPFAM" id="SSF53649">
    <property type="entry name" value="Alkaline phosphatase-like"/>
    <property type="match status" value="1"/>
</dbReference>
<dbReference type="Gene3D" id="3.40.720.10">
    <property type="entry name" value="Alkaline Phosphatase, subunit A"/>
    <property type="match status" value="1"/>
</dbReference>
<protein>
    <recommendedName>
        <fullName evidence="14">GPI ethanolamine phosphate transferase 3</fullName>
    </recommendedName>
</protein>
<evidence type="ECO:0000313" key="13">
    <source>
        <dbReference type="Proteomes" id="UP000794436"/>
    </source>
</evidence>
<keyword evidence="9 11" id="KW-0472">Membrane</keyword>
<dbReference type="AlphaFoldDB" id="A0A8K1CJ07"/>
<sequence>MPTTRQWRGGMRALLWILIVHAAALYLFTTGFFLTRFEVPDVSECESPPHAPAANAHLRHHDASGVTVESESCWMPRRFRRVVFVVIDALRFDFVASPSDDPSSFYLNHLPVLNATLETQPTHSALFKFVADPPTMTMQRLKGLTTGSLPTFLDIKDNMASSEITEDNLIRQMHQQQRPIVFMGDDTWDSLYEKYFTRKYSFDSFNVKDLHTVDQGVIRHLFPELKESDWGLLIAHFLGVDHVGHTHGPSSVYMTDKLKEMNSVLTRLLGELPDDDTLLLIMGDHGMSADGNHGGASDEETGAALFLYSKQPLVSSAAMDNWSREVPQVDLVPTIALLTGIPIPFGNLGAVIPQLFYHQSANEDSESEAGQSFKTLNKALRLNVDQVRRYLLTYSSASKLPASEYEHLERLFQDISTLQQQVDDLGCAAEDVRAKRRCEELSSKQHAYLREALALGRSIWTQFDFHSMIWGTLLLLIGLVLVAWTLITFESTASDTHGFPWRGALIGVLTSIITPGLSVLPRQLPSKVLAVGVLVGCLEVMWTKLHSKSNPTALKYQVTSSKWWSWMSSSAIVAFVTVLLHVLALLSNSYIVAEDKVMQFLAVTVGFFVLWYSNRYAKPDLKRRGVASAMILILASRVAGAMTPPNIIQSTTSVTRTWLPLVVMCLGGVVFSLWECREARIRSVVQAVLIVTCYAAAGAYWWLAPISSAFWRLWLPRLVFVVLLSQLTFRLRRGIAQSFRPVDQSGFKKDFFSVLPLLVLAYSLVLGPTSPLTTLCVLAQSFSLADAAFACFSTRDVPISWVFLCCSLSYHAFFVTGHQNTFTSLQNAAGFVGFDEFNFYWAGALLGFNTFGSYVLGLMALPMLWWRPSSSTKSLGFHTTWWRAAFAVIGYFGLNALVSTIFVALQRRHLMVWAIFAPKFIFDGATLLVVEVLTVFVALQVAGNTS</sequence>
<feature type="transmembrane region" description="Helical" evidence="11">
    <location>
        <begin position="597"/>
        <end position="613"/>
    </location>
</feature>
<keyword evidence="6 11" id="KW-0812">Transmembrane</keyword>
<dbReference type="InterPro" id="IPR039524">
    <property type="entry name" value="PIGO/GPI13"/>
</dbReference>
<dbReference type="Pfam" id="PF01663">
    <property type="entry name" value="Phosphodiest"/>
    <property type="match status" value="1"/>
</dbReference>
<dbReference type="PANTHER" id="PTHR23071:SF1">
    <property type="entry name" value="GPI ETHANOLAMINE PHOSPHATE TRANSFERASE 3"/>
    <property type="match status" value="1"/>
</dbReference>
<evidence type="ECO:0000256" key="7">
    <source>
        <dbReference type="ARBA" id="ARBA00022824"/>
    </source>
</evidence>
<comment type="similarity">
    <text evidence="3">Belongs to the PIGG/PIGN/PIGO family. PIGO subfamily.</text>
</comment>
<feature type="transmembrane region" description="Helical" evidence="11">
    <location>
        <begin position="799"/>
        <end position="819"/>
    </location>
</feature>
<dbReference type="EMBL" id="SPLM01000073">
    <property type="protein sequence ID" value="TMW63072.1"/>
    <property type="molecule type" value="Genomic_DNA"/>
</dbReference>
<dbReference type="PANTHER" id="PTHR23071">
    <property type="entry name" value="PHOSPHATIDYLINOSITOL GLYCAN"/>
    <property type="match status" value="1"/>
</dbReference>
<evidence type="ECO:0000256" key="5">
    <source>
        <dbReference type="ARBA" id="ARBA00022679"/>
    </source>
</evidence>
<feature type="transmembrane region" description="Helical" evidence="11">
    <location>
        <begin position="709"/>
        <end position="729"/>
    </location>
</feature>
<feature type="transmembrane region" description="Helical" evidence="11">
    <location>
        <begin position="468"/>
        <end position="487"/>
    </location>
</feature>
<dbReference type="Proteomes" id="UP000794436">
    <property type="component" value="Unassembled WGS sequence"/>
</dbReference>
<dbReference type="GO" id="GO:0006506">
    <property type="term" value="P:GPI anchor biosynthetic process"/>
    <property type="evidence" value="ECO:0007669"/>
    <property type="project" value="UniProtKB-UniPathway"/>
</dbReference>
<reference evidence="12" key="1">
    <citation type="submission" date="2019-03" db="EMBL/GenBank/DDBJ databases">
        <title>Long read genome sequence of the mycoparasitic Pythium oligandrum ATCC 38472 isolated from sugarbeet rhizosphere.</title>
        <authorList>
            <person name="Gaulin E."/>
        </authorList>
    </citation>
    <scope>NUCLEOTIDE SEQUENCE</scope>
    <source>
        <strain evidence="12">ATCC 38472_TT</strain>
    </source>
</reference>
<gene>
    <name evidence="12" type="ORF">Poli38472_005690</name>
</gene>